<protein>
    <submittedName>
        <fullName evidence="1">Uncharacterized protein</fullName>
    </submittedName>
</protein>
<gene>
    <name evidence="1" type="primary">ORF190816</name>
</gene>
<dbReference type="EMBL" id="HACG01046024">
    <property type="protein sequence ID" value="CEK92889.1"/>
    <property type="molecule type" value="Transcribed_RNA"/>
</dbReference>
<evidence type="ECO:0000313" key="1">
    <source>
        <dbReference type="EMBL" id="CEK92889.1"/>
    </source>
</evidence>
<proteinExistence type="predicted"/>
<reference evidence="1" key="1">
    <citation type="submission" date="2014-12" db="EMBL/GenBank/DDBJ databases">
        <title>Insight into the proteome of Arion vulgaris.</title>
        <authorList>
            <person name="Aradska J."/>
            <person name="Bulat T."/>
            <person name="Smidak R."/>
            <person name="Sarate P."/>
            <person name="Gangsoo J."/>
            <person name="Sialana F."/>
            <person name="Bilban M."/>
            <person name="Lubec G."/>
        </authorList>
    </citation>
    <scope>NUCLEOTIDE SEQUENCE</scope>
    <source>
        <tissue evidence="1">Skin</tissue>
    </source>
</reference>
<name>A0A0B7BHS0_9EUPU</name>
<organism evidence="1">
    <name type="scientific">Arion vulgaris</name>
    <dbReference type="NCBI Taxonomy" id="1028688"/>
    <lineage>
        <taxon>Eukaryota</taxon>
        <taxon>Metazoa</taxon>
        <taxon>Spiralia</taxon>
        <taxon>Lophotrochozoa</taxon>
        <taxon>Mollusca</taxon>
        <taxon>Gastropoda</taxon>
        <taxon>Heterobranchia</taxon>
        <taxon>Euthyneura</taxon>
        <taxon>Panpulmonata</taxon>
        <taxon>Eupulmonata</taxon>
        <taxon>Stylommatophora</taxon>
        <taxon>Helicina</taxon>
        <taxon>Arionoidea</taxon>
        <taxon>Arionidae</taxon>
        <taxon>Arion</taxon>
    </lineage>
</organism>
<sequence length="53" mass="5953">MTTAKFIERDGGLCAKWLSSSLVSRRSWVRIRTAQFCSQVHFSPENPRIVAGA</sequence>
<feature type="non-terminal residue" evidence="1">
    <location>
        <position position="53"/>
    </location>
</feature>
<dbReference type="AlphaFoldDB" id="A0A0B7BHS0"/>
<accession>A0A0B7BHS0</accession>